<keyword evidence="6" id="KW-0819">tRNA processing</keyword>
<dbReference type="InterPro" id="IPR023534">
    <property type="entry name" value="Rof/RNase_P-like"/>
</dbReference>
<evidence type="ECO:0000313" key="9">
    <source>
        <dbReference type="EMBL" id="RKP33500.1"/>
    </source>
</evidence>
<comment type="subcellular location">
    <subcellularLocation>
        <location evidence="2">Nucleus</location>
        <location evidence="2">Nucleolus</location>
    </subcellularLocation>
</comment>
<evidence type="ECO:0000256" key="3">
    <source>
        <dbReference type="ARBA" id="ARBA00006181"/>
    </source>
</evidence>
<dbReference type="Gene3D" id="2.30.30.210">
    <property type="entry name" value="Ribonuclease P/MRP, subunit p29"/>
    <property type="match status" value="1"/>
</dbReference>
<dbReference type="GO" id="GO:0000172">
    <property type="term" value="C:ribonuclease MRP complex"/>
    <property type="evidence" value="ECO:0007669"/>
    <property type="project" value="InterPro"/>
</dbReference>
<feature type="non-terminal residue" evidence="9">
    <location>
        <position position="1"/>
    </location>
</feature>
<dbReference type="GO" id="GO:0033204">
    <property type="term" value="F:ribonuclease P RNA binding"/>
    <property type="evidence" value="ECO:0007669"/>
    <property type="project" value="InterPro"/>
</dbReference>
<evidence type="ECO:0000256" key="6">
    <source>
        <dbReference type="ARBA" id="ARBA00022694"/>
    </source>
</evidence>
<comment type="similarity">
    <text evidence="3">Belongs to the eukaryotic/archaeal RNase P protein component 1 family.</text>
</comment>
<dbReference type="InterPro" id="IPR002730">
    <property type="entry name" value="Rpp29/RNP1"/>
</dbReference>
<dbReference type="GO" id="GO:0030677">
    <property type="term" value="C:ribonuclease P complex"/>
    <property type="evidence" value="ECO:0007669"/>
    <property type="project" value="InterPro"/>
</dbReference>
<evidence type="ECO:0000256" key="1">
    <source>
        <dbReference type="ARBA" id="ARBA00002435"/>
    </source>
</evidence>
<organism evidence="9 10">
    <name type="scientific">Dimargaris cristalligena</name>
    <dbReference type="NCBI Taxonomy" id="215637"/>
    <lineage>
        <taxon>Eukaryota</taxon>
        <taxon>Fungi</taxon>
        <taxon>Fungi incertae sedis</taxon>
        <taxon>Zoopagomycota</taxon>
        <taxon>Kickxellomycotina</taxon>
        <taxon>Dimargaritomycetes</taxon>
        <taxon>Dimargaritales</taxon>
        <taxon>Dimargaritaceae</taxon>
        <taxon>Dimargaris</taxon>
    </lineage>
</organism>
<evidence type="ECO:0000313" key="10">
    <source>
        <dbReference type="Proteomes" id="UP000268162"/>
    </source>
</evidence>
<reference evidence="10" key="1">
    <citation type="journal article" date="2018" name="Nat. Microbiol.">
        <title>Leveraging single-cell genomics to expand the fungal tree of life.</title>
        <authorList>
            <person name="Ahrendt S.R."/>
            <person name="Quandt C.A."/>
            <person name="Ciobanu D."/>
            <person name="Clum A."/>
            <person name="Salamov A."/>
            <person name="Andreopoulos B."/>
            <person name="Cheng J.F."/>
            <person name="Woyke T."/>
            <person name="Pelin A."/>
            <person name="Henrissat B."/>
            <person name="Reynolds N.K."/>
            <person name="Benny G.L."/>
            <person name="Smith M.E."/>
            <person name="James T.Y."/>
            <person name="Grigoriev I.V."/>
        </authorList>
    </citation>
    <scope>NUCLEOTIDE SEQUENCE [LARGE SCALE GENOMIC DNA]</scope>
    <source>
        <strain evidence="10">RSA 468</strain>
    </source>
</reference>
<keyword evidence="7" id="KW-0539">Nucleus</keyword>
<evidence type="ECO:0000256" key="2">
    <source>
        <dbReference type="ARBA" id="ARBA00004604"/>
    </source>
</evidence>
<evidence type="ECO:0000256" key="8">
    <source>
        <dbReference type="ARBA" id="ARBA00046486"/>
    </source>
</evidence>
<keyword evidence="5" id="KW-0597">Phosphoprotein</keyword>
<dbReference type="PANTHER" id="PTHR13348:SF0">
    <property type="entry name" value="RIBONUCLEASE P PROTEIN SUBUNIT P29"/>
    <property type="match status" value="1"/>
</dbReference>
<dbReference type="SUPFAM" id="SSF101744">
    <property type="entry name" value="Rof/RNase P subunit-like"/>
    <property type="match status" value="1"/>
</dbReference>
<dbReference type="GO" id="GO:0001682">
    <property type="term" value="P:tRNA 5'-leader removal"/>
    <property type="evidence" value="ECO:0007669"/>
    <property type="project" value="InterPro"/>
</dbReference>
<evidence type="ECO:0000256" key="7">
    <source>
        <dbReference type="ARBA" id="ARBA00023242"/>
    </source>
</evidence>
<dbReference type="InterPro" id="IPR016848">
    <property type="entry name" value="RNase_P/MRP_Rpp29-subunit"/>
</dbReference>
<protein>
    <recommendedName>
        <fullName evidence="4">Ribonuclease P protein subunit p29</fullName>
    </recommendedName>
</protein>
<dbReference type="STRING" id="215637.A0A4P9ZMI2"/>
<dbReference type="InterPro" id="IPR036980">
    <property type="entry name" value="RNase_P/MRP_Rpp29_sf"/>
</dbReference>
<comment type="subunit">
    <text evidence="8">Component of nuclear RNase P and RNase MRP ribonucleoproteins. RNase P consists of a catalytic RNA moiety and 10 different protein chains; POP1, POP4, POP5, POP7, RPP14, RPP21, RPP25, RPP30, RPP38 and RPP40. Within the RNase P complex, POP1, POP7 and RPP25 form the 'finger' subcomplex, POP5, RPP14, RPP40 and homodimeric RPP30 form the 'palm' subcomplex, and RPP21, POP4 and RPP38 form the 'wrist' subcomplex. All subunits of the RNase P complex interact with the catalytic RNA. Several subunits of RNase P are also part of the RNase MRP complex. RNase MRP consists of a catalytic RNA moiety and about 8 protein subunits; POP1, POP7, RPP25, RPP30, RPP38, RPP40 and possibly also POP4 and POP5.</text>
</comment>
<dbReference type="FunFam" id="2.30.30.210:FF:000001">
    <property type="entry name" value="Ribonuclease P protein subunit p29"/>
    <property type="match status" value="1"/>
</dbReference>
<dbReference type="Proteomes" id="UP000268162">
    <property type="component" value="Unassembled WGS sequence"/>
</dbReference>
<dbReference type="AlphaFoldDB" id="A0A4P9ZMI2"/>
<evidence type="ECO:0000256" key="4">
    <source>
        <dbReference type="ARBA" id="ARBA00016225"/>
    </source>
</evidence>
<dbReference type="Pfam" id="PF01868">
    <property type="entry name" value="RNase_P-MRP_p29"/>
    <property type="match status" value="1"/>
</dbReference>
<dbReference type="PANTHER" id="PTHR13348">
    <property type="entry name" value="RIBONUCLEASE P SUBUNIT P29"/>
    <property type="match status" value="1"/>
</dbReference>
<gene>
    <name evidence="9" type="ORF">BJ085DRAFT_8528</name>
</gene>
<comment type="function">
    <text evidence="1">Component of ribonuclease P, a ribonucleoprotein complex that generates mature tRNA molecules by cleaving their 5'-ends.</text>
</comment>
<proteinExistence type="inferred from homology"/>
<keyword evidence="10" id="KW-1185">Reference proteome</keyword>
<sequence length="145" mass="16542">KSKQISNRQKQLLRVYDIPKASQKYALFEPLHELWNQYMGALNITGTSQASLEKILKADLHGCILTVVKSKCPSLVGQRGIVVQETKNMFKVITKNDELKSLSKAATVFCFTYKNMVYSIFGDQFRFTTSERVARKFKPKSTVDL</sequence>
<dbReference type="SMART" id="SM00538">
    <property type="entry name" value="POP4"/>
    <property type="match status" value="1"/>
</dbReference>
<dbReference type="PIRSF" id="PIRSF027081">
    <property type="entry name" value="RNase_P/MRP_p29_subunit"/>
    <property type="match status" value="1"/>
</dbReference>
<evidence type="ECO:0000256" key="5">
    <source>
        <dbReference type="ARBA" id="ARBA00022553"/>
    </source>
</evidence>
<name>A0A4P9ZMI2_9FUNG</name>
<dbReference type="GO" id="GO:0006364">
    <property type="term" value="P:rRNA processing"/>
    <property type="evidence" value="ECO:0007669"/>
    <property type="project" value="TreeGrafter"/>
</dbReference>
<dbReference type="GO" id="GO:0005730">
    <property type="term" value="C:nucleolus"/>
    <property type="evidence" value="ECO:0007669"/>
    <property type="project" value="UniProtKB-SubCell"/>
</dbReference>
<dbReference type="EMBL" id="ML003806">
    <property type="protein sequence ID" value="RKP33500.1"/>
    <property type="molecule type" value="Genomic_DNA"/>
</dbReference>
<feature type="non-terminal residue" evidence="9">
    <location>
        <position position="145"/>
    </location>
</feature>
<accession>A0A4P9ZMI2</accession>